<gene>
    <name evidence="1" type="ORF">LCGC14_3159240</name>
</gene>
<accession>A0A0F8YG88</accession>
<name>A0A0F8YG88_9ZZZZ</name>
<comment type="caution">
    <text evidence="1">The sequence shown here is derived from an EMBL/GenBank/DDBJ whole genome shotgun (WGS) entry which is preliminary data.</text>
</comment>
<feature type="non-terminal residue" evidence="1">
    <location>
        <position position="335"/>
    </location>
</feature>
<dbReference type="AlphaFoldDB" id="A0A0F8YG88"/>
<feature type="non-terminal residue" evidence="1">
    <location>
        <position position="1"/>
    </location>
</feature>
<reference evidence="1" key="1">
    <citation type="journal article" date="2015" name="Nature">
        <title>Complex archaea that bridge the gap between prokaryotes and eukaryotes.</title>
        <authorList>
            <person name="Spang A."/>
            <person name="Saw J.H."/>
            <person name="Jorgensen S.L."/>
            <person name="Zaremba-Niedzwiedzka K."/>
            <person name="Martijn J."/>
            <person name="Lind A.E."/>
            <person name="van Eijk R."/>
            <person name="Schleper C."/>
            <person name="Guy L."/>
            <person name="Ettema T.J."/>
        </authorList>
    </citation>
    <scope>NUCLEOTIDE SEQUENCE</scope>
</reference>
<sequence length="335" mass="37889">EEQLRHEGHDVQVIIRGEDVPSIDPRRKTVVKLHGDVDSPSSLVITSGDYSAYESGRQPLLELLRGELTRNTLLFLGTSFRDPRLWAADDEIIRRFGDLRRPPYILLATPSARPAVREDDEAARIAQSDFKAFCEELEERDYHVVVLEGFEQAAAWLRKISREFQGARAGGTASISDRILAADRVELRRDLRNLHERHCKKEIDEIRGTDERPAVVPHIAVQRAEALMDYVDENVSHLSPAVQVNVWSTVSDTFMAPLTDRLPDARRCYERGLAAADELPSDDEERRRLGRVGARLHLLEGDAGQAIAALDHEADPKAARLWLWMLLDLGREEEA</sequence>
<proteinExistence type="predicted"/>
<evidence type="ECO:0000313" key="1">
    <source>
        <dbReference type="EMBL" id="KKK47036.1"/>
    </source>
</evidence>
<organism evidence="1">
    <name type="scientific">marine sediment metagenome</name>
    <dbReference type="NCBI Taxonomy" id="412755"/>
    <lineage>
        <taxon>unclassified sequences</taxon>
        <taxon>metagenomes</taxon>
        <taxon>ecological metagenomes</taxon>
    </lineage>
</organism>
<dbReference type="Pfam" id="PF13289">
    <property type="entry name" value="SIR2_2"/>
    <property type="match status" value="1"/>
</dbReference>
<dbReference type="EMBL" id="LAZR01069782">
    <property type="protein sequence ID" value="KKK47036.1"/>
    <property type="molecule type" value="Genomic_DNA"/>
</dbReference>
<protein>
    <submittedName>
        <fullName evidence="1">Uncharacterized protein</fullName>
    </submittedName>
</protein>